<gene>
    <name evidence="1" type="ORF">E5329_20705</name>
</gene>
<evidence type="ECO:0000313" key="1">
    <source>
        <dbReference type="EMBL" id="TGY91503.1"/>
    </source>
</evidence>
<reference evidence="1" key="1">
    <citation type="submission" date="2019-04" db="EMBL/GenBank/DDBJ databases">
        <title>Microbes associate with the intestines of laboratory mice.</title>
        <authorList>
            <person name="Navarre W."/>
            <person name="Wong E."/>
            <person name="Huang K."/>
            <person name="Tropini C."/>
            <person name="Ng K."/>
            <person name="Yu B."/>
        </authorList>
    </citation>
    <scope>NUCLEOTIDE SEQUENCE</scope>
    <source>
        <strain evidence="1">NM01_1-7b</strain>
    </source>
</reference>
<protein>
    <submittedName>
        <fullName evidence="1">Uncharacterized protein</fullName>
    </submittedName>
</protein>
<name>A0AC61RRP8_9FIRM</name>
<evidence type="ECO:0000313" key="2">
    <source>
        <dbReference type="Proteomes" id="UP000304953"/>
    </source>
</evidence>
<sequence>MEPVEIAYQNKDITSKALAEQMKGKSFQAYGLDLPEIRRALPANIPAVKANELRLDNLFELADGTAAIVDYESAYKEEDKVKYLNYLTGIANRYRKEKEACPKLRMVVIYTGDIKREQTSGEYDLGAVKLTVECAFLSELDGEGIFQRLEKKVGRNERLDDRELMEFIILPLSYRTREEKQRKIQETVKLAALIQDRGQQLFALSGILAFTDKVIDRETANKIRRAIEMTQVAQIFEEEKQQALTQAAQIFEEEKRQEVKDTSKQIVLRMIKKNYSTEEIASLVSSYSQDDVEALRREMQTPEGN</sequence>
<dbReference type="Proteomes" id="UP000304953">
    <property type="component" value="Unassembled WGS sequence"/>
</dbReference>
<comment type="caution">
    <text evidence="1">The sequence shown here is derived from an EMBL/GenBank/DDBJ whole genome shotgun (WGS) entry which is preliminary data.</text>
</comment>
<organism evidence="1 2">
    <name type="scientific">Petralouisia muris</name>
    <dbReference type="NCBI Taxonomy" id="3032872"/>
    <lineage>
        <taxon>Bacteria</taxon>
        <taxon>Bacillati</taxon>
        <taxon>Bacillota</taxon>
        <taxon>Clostridia</taxon>
        <taxon>Lachnospirales</taxon>
        <taxon>Lachnospiraceae</taxon>
        <taxon>Petralouisia</taxon>
    </lineage>
</organism>
<keyword evidence="2" id="KW-1185">Reference proteome</keyword>
<accession>A0AC61RRP8</accession>
<dbReference type="EMBL" id="SRYA01000055">
    <property type="protein sequence ID" value="TGY91503.1"/>
    <property type="molecule type" value="Genomic_DNA"/>
</dbReference>
<proteinExistence type="predicted"/>